<sequence>MSESERDERGRFSAKHSDDEVLAAVQKHGPAGTTEVAEELGIKRPSADYRLRQLETDGKVESKMIGNSLAWSLTPEAKA</sequence>
<dbReference type="AlphaFoldDB" id="A0A897MR65"/>
<gene>
    <name evidence="2" type="ORF">AArcS_1702</name>
</gene>
<proteinExistence type="predicted"/>
<dbReference type="GeneID" id="70685081"/>
<keyword evidence="2" id="KW-0238">DNA-binding</keyword>
<evidence type="ECO:0000313" key="2">
    <source>
        <dbReference type="EMBL" id="QSG02912.1"/>
    </source>
</evidence>
<dbReference type="Proteomes" id="UP000663586">
    <property type="component" value="Chromosome"/>
</dbReference>
<evidence type="ECO:0000313" key="3">
    <source>
        <dbReference type="Proteomes" id="UP000663586"/>
    </source>
</evidence>
<dbReference type="SUPFAM" id="SSF46785">
    <property type="entry name" value="Winged helix' DNA-binding domain"/>
    <property type="match status" value="1"/>
</dbReference>
<dbReference type="GO" id="GO:0003677">
    <property type="term" value="F:DNA binding"/>
    <property type="evidence" value="ECO:0007669"/>
    <property type="project" value="UniProtKB-KW"/>
</dbReference>
<feature type="region of interest" description="Disordered" evidence="1">
    <location>
        <begin position="1"/>
        <end position="20"/>
    </location>
</feature>
<dbReference type="InterPro" id="IPR036390">
    <property type="entry name" value="WH_DNA-bd_sf"/>
</dbReference>
<dbReference type="InterPro" id="IPR036388">
    <property type="entry name" value="WH-like_DNA-bd_sf"/>
</dbReference>
<protein>
    <submittedName>
        <fullName evidence="2">DNA-binding transcriptional regulator, IclR family</fullName>
    </submittedName>
</protein>
<evidence type="ECO:0000256" key="1">
    <source>
        <dbReference type="SAM" id="MobiDB-lite"/>
    </source>
</evidence>
<dbReference type="KEGG" id="hara:AArcS_1702"/>
<name>A0A897MR65_9EURY</name>
<dbReference type="Gene3D" id="1.10.10.10">
    <property type="entry name" value="Winged helix-like DNA-binding domain superfamily/Winged helix DNA-binding domain"/>
    <property type="match status" value="1"/>
</dbReference>
<feature type="compositionally biased region" description="Basic and acidic residues" evidence="1">
    <location>
        <begin position="1"/>
        <end position="19"/>
    </location>
</feature>
<dbReference type="RefSeq" id="WP_238476980.1">
    <property type="nucleotide sequence ID" value="NZ_CP064786.1"/>
</dbReference>
<accession>A0A897MR65</accession>
<dbReference type="Pfam" id="PF13412">
    <property type="entry name" value="HTH_24"/>
    <property type="match status" value="1"/>
</dbReference>
<keyword evidence="3" id="KW-1185">Reference proteome</keyword>
<reference evidence="2" key="1">
    <citation type="submission" date="2020-11" db="EMBL/GenBank/DDBJ databases">
        <title>Carbohydrate-dependent, anaerobic sulfur respiration: A novel catabolism in halophilic archaea.</title>
        <authorList>
            <person name="Sorokin D.Y."/>
            <person name="Messina E."/>
            <person name="Smedile F."/>
            <person name="La Cono V."/>
            <person name="Hallsworth J.E."/>
            <person name="Yakimov M.M."/>
        </authorList>
    </citation>
    <scope>NUCLEOTIDE SEQUENCE</scope>
    <source>
        <strain evidence="2">AArc-S</strain>
    </source>
</reference>
<organism evidence="2 3">
    <name type="scientific">Natranaeroarchaeum sulfidigenes</name>
    <dbReference type="NCBI Taxonomy" id="2784880"/>
    <lineage>
        <taxon>Archaea</taxon>
        <taxon>Methanobacteriati</taxon>
        <taxon>Methanobacteriota</taxon>
        <taxon>Stenosarchaea group</taxon>
        <taxon>Halobacteria</taxon>
        <taxon>Halobacteriales</taxon>
        <taxon>Natronoarchaeaceae</taxon>
        <taxon>Natranaeroarchaeum</taxon>
    </lineage>
</organism>
<dbReference type="EMBL" id="CP064786">
    <property type="protein sequence ID" value="QSG02912.1"/>
    <property type="molecule type" value="Genomic_DNA"/>
</dbReference>